<protein>
    <submittedName>
        <fullName evidence="1">Uncharacterized protein</fullName>
    </submittedName>
</protein>
<dbReference type="AlphaFoldDB" id="A0A382SEF7"/>
<gene>
    <name evidence="1" type="ORF">METZ01_LOCUS361087</name>
</gene>
<accession>A0A382SEF7</accession>
<proteinExistence type="predicted"/>
<sequence>KGKDADEAITFDNDENFIQIIGIDKAD</sequence>
<evidence type="ECO:0000313" key="1">
    <source>
        <dbReference type="EMBL" id="SVD08233.1"/>
    </source>
</evidence>
<feature type="non-terminal residue" evidence="1">
    <location>
        <position position="1"/>
    </location>
</feature>
<reference evidence="1" key="1">
    <citation type="submission" date="2018-05" db="EMBL/GenBank/DDBJ databases">
        <authorList>
            <person name="Lanie J.A."/>
            <person name="Ng W.-L."/>
            <person name="Kazmierczak K.M."/>
            <person name="Andrzejewski T.M."/>
            <person name="Davidsen T.M."/>
            <person name="Wayne K.J."/>
            <person name="Tettelin H."/>
            <person name="Glass J.I."/>
            <person name="Rusch D."/>
            <person name="Podicherti R."/>
            <person name="Tsui H.-C.T."/>
            <person name="Winkler M.E."/>
        </authorList>
    </citation>
    <scope>NUCLEOTIDE SEQUENCE</scope>
</reference>
<name>A0A382SEF7_9ZZZZ</name>
<dbReference type="EMBL" id="UINC01128465">
    <property type="protein sequence ID" value="SVD08233.1"/>
    <property type="molecule type" value="Genomic_DNA"/>
</dbReference>
<organism evidence="1">
    <name type="scientific">marine metagenome</name>
    <dbReference type="NCBI Taxonomy" id="408172"/>
    <lineage>
        <taxon>unclassified sequences</taxon>
        <taxon>metagenomes</taxon>
        <taxon>ecological metagenomes</taxon>
    </lineage>
</organism>